<evidence type="ECO:0000256" key="2">
    <source>
        <dbReference type="ARBA" id="ARBA00022723"/>
    </source>
</evidence>
<organism evidence="4 5">
    <name type="scientific">Puccinia graminis f. sp. tritici</name>
    <dbReference type="NCBI Taxonomy" id="56615"/>
    <lineage>
        <taxon>Eukaryota</taxon>
        <taxon>Fungi</taxon>
        <taxon>Dikarya</taxon>
        <taxon>Basidiomycota</taxon>
        <taxon>Pucciniomycotina</taxon>
        <taxon>Pucciniomycetes</taxon>
        <taxon>Pucciniales</taxon>
        <taxon>Pucciniaceae</taxon>
        <taxon>Puccinia</taxon>
    </lineage>
</organism>
<dbReference type="Proteomes" id="UP000324748">
    <property type="component" value="Unassembled WGS sequence"/>
</dbReference>
<reference evidence="4 5" key="1">
    <citation type="submission" date="2019-05" db="EMBL/GenBank/DDBJ databases">
        <title>Emergence of the Ug99 lineage of the wheat stem rust pathogen through somatic hybridization.</title>
        <authorList>
            <person name="Li F."/>
            <person name="Upadhyaya N.M."/>
            <person name="Sperschneider J."/>
            <person name="Matny O."/>
            <person name="Nguyen-Phuc H."/>
            <person name="Mago R."/>
            <person name="Raley C."/>
            <person name="Miller M.E."/>
            <person name="Silverstein K.A.T."/>
            <person name="Henningsen E."/>
            <person name="Hirsch C.D."/>
            <person name="Visser B."/>
            <person name="Pretorius Z.A."/>
            <person name="Steffenson B.J."/>
            <person name="Schwessinger B."/>
            <person name="Dodds P.N."/>
            <person name="Figueroa M."/>
        </authorList>
    </citation>
    <scope>NUCLEOTIDE SEQUENCE [LARGE SCALE GENOMIC DNA]</scope>
    <source>
        <strain evidence="4">21-0</strain>
    </source>
</reference>
<dbReference type="AlphaFoldDB" id="A0A5B0P8L6"/>
<accession>A0A5B0P8L6</accession>
<evidence type="ECO:0000256" key="1">
    <source>
        <dbReference type="ARBA" id="ARBA00001968"/>
    </source>
</evidence>
<proteinExistence type="predicted"/>
<evidence type="ECO:0000313" key="4">
    <source>
        <dbReference type="EMBL" id="KAA1097917.1"/>
    </source>
</evidence>
<evidence type="ECO:0000313" key="5">
    <source>
        <dbReference type="Proteomes" id="UP000324748"/>
    </source>
</evidence>
<feature type="domain" description="DDE Tnp4" evidence="3">
    <location>
        <begin position="5"/>
        <end position="61"/>
    </location>
</feature>
<dbReference type="InterPro" id="IPR027806">
    <property type="entry name" value="HARBI1_dom"/>
</dbReference>
<evidence type="ECO:0000259" key="3">
    <source>
        <dbReference type="Pfam" id="PF13359"/>
    </source>
</evidence>
<comment type="caution">
    <text evidence="4">The sequence shown here is derived from an EMBL/GenBank/DDBJ whole genome shotgun (WGS) entry which is preliminary data.</text>
</comment>
<sequence length="111" mass="12688">MPRARKRFNQHLSSLRVCNEHCIGLLKGRFQSLRGLRKDLNSAGTMEKITHWISACVILHNFLLSDQSPDVFTDVDDIDIHGHDGAREPRNDLGTQLRDQVFGEVTEYLES</sequence>
<protein>
    <recommendedName>
        <fullName evidence="3">DDE Tnp4 domain-containing protein</fullName>
    </recommendedName>
</protein>
<dbReference type="GO" id="GO:0046872">
    <property type="term" value="F:metal ion binding"/>
    <property type="evidence" value="ECO:0007669"/>
    <property type="project" value="UniProtKB-KW"/>
</dbReference>
<dbReference type="Pfam" id="PF13359">
    <property type="entry name" value="DDE_Tnp_4"/>
    <property type="match status" value="1"/>
</dbReference>
<comment type="cofactor">
    <cofactor evidence="1">
        <name>a divalent metal cation</name>
        <dbReference type="ChEBI" id="CHEBI:60240"/>
    </cofactor>
</comment>
<keyword evidence="5" id="KW-1185">Reference proteome</keyword>
<dbReference type="OrthoDB" id="2649667at2759"/>
<keyword evidence="2" id="KW-0479">Metal-binding</keyword>
<gene>
    <name evidence="4" type="ORF">PGT21_023889</name>
</gene>
<name>A0A5B0P8L6_PUCGR</name>
<dbReference type="EMBL" id="VSWC01000066">
    <property type="protein sequence ID" value="KAA1097917.1"/>
    <property type="molecule type" value="Genomic_DNA"/>
</dbReference>